<proteinExistence type="predicted"/>
<gene>
    <name evidence="1" type="ORF">PXH66_18190</name>
</gene>
<reference evidence="1" key="1">
    <citation type="submission" date="2023-03" db="EMBL/GenBank/DDBJ databases">
        <title>Lomoglobus Profundus gen. nov., sp. nov., a novel member of the phylum Verrucomicrobia, isolated from deep-marine sediment of South China Sea.</title>
        <authorList>
            <person name="Ahmad T."/>
            <person name="Ishaq S.E."/>
            <person name="Wang F."/>
        </authorList>
    </citation>
    <scope>NUCLEOTIDE SEQUENCE</scope>
    <source>
        <strain evidence="1">LMO-M01</strain>
    </source>
</reference>
<dbReference type="KEGG" id="slom:PXH66_18190"/>
<evidence type="ECO:0000313" key="2">
    <source>
        <dbReference type="Proteomes" id="UP001218638"/>
    </source>
</evidence>
<organism evidence="1 2">
    <name type="scientific">Synoicihabitans lomoniglobus</name>
    <dbReference type="NCBI Taxonomy" id="2909285"/>
    <lineage>
        <taxon>Bacteria</taxon>
        <taxon>Pseudomonadati</taxon>
        <taxon>Verrucomicrobiota</taxon>
        <taxon>Opitutia</taxon>
        <taxon>Opitutales</taxon>
        <taxon>Opitutaceae</taxon>
        <taxon>Synoicihabitans</taxon>
    </lineage>
</organism>
<dbReference type="AlphaFoldDB" id="A0AAE9ZVQ1"/>
<name>A0AAE9ZVQ1_9BACT</name>
<dbReference type="EMBL" id="CP119075">
    <property type="protein sequence ID" value="WED64271.1"/>
    <property type="molecule type" value="Genomic_DNA"/>
</dbReference>
<protein>
    <submittedName>
        <fullName evidence="1">Uncharacterized protein</fullName>
    </submittedName>
</protein>
<sequence>MNGGSRPGFRRLELSPNLLNLCRMIPRAFPLRESLVRVFPSALLVLATSLAGCQSTSGPSQPTLTVQADRAPEFAPPTDGSPLTFRLRFVNPDTQALIVPRQTGLIDALARLGFRPATREESPDTVVWIAAIENLRQEVKGGSMMGPPVTGNSDSIRHQNAAAMFGRYRTLLTDNRNHSGEMILGPEGEVIMTGNLASPIGEDSTEPPLVANRTVLRLRNVLAIWATTTAAPTNADDDGELWRVEIMSDLPGDAPPPSFDTLLGTAIEHLGQRTDGLREIPLPR</sequence>
<dbReference type="RefSeq" id="WP_330931064.1">
    <property type="nucleotide sequence ID" value="NZ_CP119075.1"/>
</dbReference>
<keyword evidence="2" id="KW-1185">Reference proteome</keyword>
<evidence type="ECO:0000313" key="1">
    <source>
        <dbReference type="EMBL" id="WED64271.1"/>
    </source>
</evidence>
<dbReference type="Proteomes" id="UP001218638">
    <property type="component" value="Chromosome"/>
</dbReference>
<accession>A0AAE9ZVQ1</accession>